<dbReference type="InterPro" id="IPR004090">
    <property type="entry name" value="Chemotax_Me-accpt_rcpt"/>
</dbReference>
<dbReference type="GO" id="GO:0016020">
    <property type="term" value="C:membrane"/>
    <property type="evidence" value="ECO:0007669"/>
    <property type="project" value="InterPro"/>
</dbReference>
<proteinExistence type="inferred from homology"/>
<dbReference type="GO" id="GO:0004888">
    <property type="term" value="F:transmembrane signaling receptor activity"/>
    <property type="evidence" value="ECO:0007669"/>
    <property type="project" value="InterPro"/>
</dbReference>
<keyword evidence="6" id="KW-1185">Reference proteome</keyword>
<protein>
    <submittedName>
        <fullName evidence="5">Methyl-accepting chemotaxis protein</fullName>
    </submittedName>
</protein>
<dbReference type="EMBL" id="AP007255">
    <property type="protein sequence ID" value="BAE51090.1"/>
    <property type="molecule type" value="Genomic_DNA"/>
</dbReference>
<evidence type="ECO:0000313" key="5">
    <source>
        <dbReference type="EMBL" id="BAE51090.1"/>
    </source>
</evidence>
<dbReference type="KEGG" id="mag:amb2286"/>
<evidence type="ECO:0000256" key="2">
    <source>
        <dbReference type="ARBA" id="ARBA00029447"/>
    </source>
</evidence>
<dbReference type="PRINTS" id="PR00260">
    <property type="entry name" value="CHEMTRNSDUCR"/>
</dbReference>
<dbReference type="SUPFAM" id="SSF58104">
    <property type="entry name" value="Methyl-accepting chemotaxis protein (MCP) signaling domain"/>
    <property type="match status" value="1"/>
</dbReference>
<dbReference type="PANTHER" id="PTHR32089:SF112">
    <property type="entry name" value="LYSOZYME-LIKE PROTEIN-RELATED"/>
    <property type="match status" value="1"/>
</dbReference>
<dbReference type="Proteomes" id="UP000007058">
    <property type="component" value="Chromosome"/>
</dbReference>
<dbReference type="RefSeq" id="WP_011384684.1">
    <property type="nucleotide sequence ID" value="NC_007626.1"/>
</dbReference>
<evidence type="ECO:0000313" key="6">
    <source>
        <dbReference type="Proteomes" id="UP000007058"/>
    </source>
</evidence>
<comment type="similarity">
    <text evidence="2">Belongs to the methyl-accepting chemotaxis (MCP) protein family.</text>
</comment>
<reference evidence="5 6" key="1">
    <citation type="journal article" date="2005" name="DNA Res.">
        <title>Complete genome sequence of the facultative anaerobic magnetotactic bacterium Magnetospirillum sp. strain AMB-1.</title>
        <authorList>
            <person name="Matsunaga T."/>
            <person name="Okamura Y."/>
            <person name="Fukuda Y."/>
            <person name="Wahyudi A.T."/>
            <person name="Murase Y."/>
            <person name="Takeyama H."/>
        </authorList>
    </citation>
    <scope>NUCLEOTIDE SEQUENCE [LARGE SCALE GENOMIC DNA]</scope>
    <source>
        <strain evidence="6">ATCC 700264 / AMB-1</strain>
    </source>
</reference>
<accession>Q2W4Y5</accession>
<dbReference type="AlphaFoldDB" id="Q2W4Y5"/>
<feature type="domain" description="Methyl-accepting transducer" evidence="4">
    <location>
        <begin position="23"/>
        <end position="77"/>
    </location>
</feature>
<dbReference type="PANTHER" id="PTHR32089">
    <property type="entry name" value="METHYL-ACCEPTING CHEMOTAXIS PROTEIN MCPB"/>
    <property type="match status" value="1"/>
</dbReference>
<dbReference type="Gene3D" id="3.30.450.20">
    <property type="entry name" value="PAS domain"/>
    <property type="match status" value="1"/>
</dbReference>
<dbReference type="Gene3D" id="1.10.287.950">
    <property type="entry name" value="Methyl-accepting chemotaxis protein"/>
    <property type="match status" value="1"/>
</dbReference>
<dbReference type="STRING" id="342108.amb2286"/>
<name>Q2W4Y5_PARM1</name>
<dbReference type="OrthoDB" id="9814866at2"/>
<sequence>MIEQLLQLTGGVAAVADDKIMRINGITRRSKMLALNATIEAHRVGSAGRGFAVVADEVKAISNEIALLTDALQGELRGRLGELSHFGENLAAQVREVQGERLADLAHNTIEVMDRNLYERSCDVRWWATDAALVACAGRSDEPAVVEHTCRRLGVILDSYTVYLDLWVADAQGRVVASGRGGRYPGVVGTDVSGEAWFRDAMATKSGGDFAVADVARAPALGNAMVATYATAIREDGEADGKPIGALGIFFDWQAQAQGIVDGVRLAPEDKARSRCLLLDSRHRVIASSDRTGVLSETFPLRTERGERGHYMDPTGVMVGYARTPGYETYDGLGWYGVIVQRLQNTRE</sequence>
<keyword evidence="1 3" id="KW-0807">Transducer</keyword>
<dbReference type="InterPro" id="IPR004089">
    <property type="entry name" value="MCPsignal_dom"/>
</dbReference>
<dbReference type="GO" id="GO:0007165">
    <property type="term" value="P:signal transduction"/>
    <property type="evidence" value="ECO:0007669"/>
    <property type="project" value="UniProtKB-KW"/>
</dbReference>
<dbReference type="HOGENOM" id="CLU_047366_0_0_5"/>
<dbReference type="PROSITE" id="PS50111">
    <property type="entry name" value="CHEMOTAXIS_TRANSDUC_2"/>
    <property type="match status" value="1"/>
</dbReference>
<organism evidence="5 6">
    <name type="scientific">Paramagnetospirillum magneticum (strain ATCC 700264 / AMB-1)</name>
    <name type="common">Magnetospirillum magneticum</name>
    <dbReference type="NCBI Taxonomy" id="342108"/>
    <lineage>
        <taxon>Bacteria</taxon>
        <taxon>Pseudomonadati</taxon>
        <taxon>Pseudomonadota</taxon>
        <taxon>Alphaproteobacteria</taxon>
        <taxon>Rhodospirillales</taxon>
        <taxon>Magnetospirillaceae</taxon>
        <taxon>Paramagnetospirillum</taxon>
    </lineage>
</organism>
<evidence type="ECO:0000256" key="1">
    <source>
        <dbReference type="ARBA" id="ARBA00023224"/>
    </source>
</evidence>
<evidence type="ECO:0000256" key="3">
    <source>
        <dbReference type="PROSITE-ProRule" id="PRU00284"/>
    </source>
</evidence>
<evidence type="ECO:0000259" key="4">
    <source>
        <dbReference type="PROSITE" id="PS50111"/>
    </source>
</evidence>
<dbReference type="GO" id="GO:0006935">
    <property type="term" value="P:chemotaxis"/>
    <property type="evidence" value="ECO:0007669"/>
    <property type="project" value="InterPro"/>
</dbReference>
<dbReference type="Pfam" id="PF00015">
    <property type="entry name" value="MCPsignal"/>
    <property type="match status" value="1"/>
</dbReference>
<gene>
    <name evidence="5" type="ordered locus">amb2286</name>
</gene>